<protein>
    <submittedName>
        <fullName evidence="1">Uncharacterized protein</fullName>
    </submittedName>
</protein>
<reference evidence="1 2" key="1">
    <citation type="journal article" date="2018" name="Science">
        <title>The opium poppy genome and morphinan production.</title>
        <authorList>
            <person name="Guo L."/>
            <person name="Winzer T."/>
            <person name="Yang X."/>
            <person name="Li Y."/>
            <person name="Ning Z."/>
            <person name="He Z."/>
            <person name="Teodor R."/>
            <person name="Lu Y."/>
            <person name="Bowser T.A."/>
            <person name="Graham I.A."/>
            <person name="Ye K."/>
        </authorList>
    </citation>
    <scope>NUCLEOTIDE SEQUENCE [LARGE SCALE GENOMIC DNA]</scope>
    <source>
        <strain evidence="2">cv. HN1</strain>
        <tissue evidence="1">Leaves</tissue>
    </source>
</reference>
<dbReference type="AlphaFoldDB" id="A0A4Y7KJR7"/>
<name>A0A4Y7KJR7_PAPSO</name>
<organism evidence="1 2">
    <name type="scientific">Papaver somniferum</name>
    <name type="common">Opium poppy</name>
    <dbReference type="NCBI Taxonomy" id="3469"/>
    <lineage>
        <taxon>Eukaryota</taxon>
        <taxon>Viridiplantae</taxon>
        <taxon>Streptophyta</taxon>
        <taxon>Embryophyta</taxon>
        <taxon>Tracheophyta</taxon>
        <taxon>Spermatophyta</taxon>
        <taxon>Magnoliopsida</taxon>
        <taxon>Ranunculales</taxon>
        <taxon>Papaveraceae</taxon>
        <taxon>Papaveroideae</taxon>
        <taxon>Papaver</taxon>
    </lineage>
</organism>
<proteinExistence type="predicted"/>
<evidence type="ECO:0000313" key="2">
    <source>
        <dbReference type="Proteomes" id="UP000316621"/>
    </source>
</evidence>
<dbReference type="Proteomes" id="UP000316621">
    <property type="component" value="Chromosome 8"/>
</dbReference>
<dbReference type="Gramene" id="RZC72431">
    <property type="protein sequence ID" value="RZC72431"/>
    <property type="gene ID" value="C5167_047910"/>
</dbReference>
<evidence type="ECO:0000313" key="1">
    <source>
        <dbReference type="EMBL" id="RZC72431.1"/>
    </source>
</evidence>
<gene>
    <name evidence="1" type="ORF">C5167_047910</name>
</gene>
<dbReference type="EMBL" id="CM010722">
    <property type="protein sequence ID" value="RZC72431.1"/>
    <property type="molecule type" value="Genomic_DNA"/>
</dbReference>
<keyword evidence="2" id="KW-1185">Reference proteome</keyword>
<sequence>MAEKGVRCSVLGGSSSEFNDYDGGRHDSAELLLHCNFSNNFRVSLQRTFEDGKESLGLG</sequence>
<accession>A0A4Y7KJR7</accession>